<sequence length="178" mass="17408">MAEALSSTAPLPSATGCAQVPYSNLPTSDAACAVALASPSGLPSNTTSIMQECCKDAPVENFASDCARYCLSVDQSISDLTACFMDKGINPAWIFCNSNNTATATGKPSSSGAAAKSTGAGGTKTVASESGSSATGTAATGTNTPGAAAVMMPKFGVSKAGMGMLVLLGVGAYAGTIL</sequence>
<dbReference type="EMBL" id="ML977582">
    <property type="protein sequence ID" value="KAF2001649.1"/>
    <property type="molecule type" value="Genomic_DNA"/>
</dbReference>
<evidence type="ECO:0000313" key="2">
    <source>
        <dbReference type="EMBL" id="KAF2001649.1"/>
    </source>
</evidence>
<reference evidence="2" key="1">
    <citation type="journal article" date="2020" name="Stud. Mycol.">
        <title>101 Dothideomycetes genomes: a test case for predicting lifestyles and emergence of pathogens.</title>
        <authorList>
            <person name="Haridas S."/>
            <person name="Albert R."/>
            <person name="Binder M."/>
            <person name="Bloem J."/>
            <person name="Labutti K."/>
            <person name="Salamov A."/>
            <person name="Andreopoulos B."/>
            <person name="Baker S."/>
            <person name="Barry K."/>
            <person name="Bills G."/>
            <person name="Bluhm B."/>
            <person name="Cannon C."/>
            <person name="Castanera R."/>
            <person name="Culley D."/>
            <person name="Daum C."/>
            <person name="Ezra D."/>
            <person name="Gonzalez J."/>
            <person name="Henrissat B."/>
            <person name="Kuo A."/>
            <person name="Liang C."/>
            <person name="Lipzen A."/>
            <person name="Lutzoni F."/>
            <person name="Magnuson J."/>
            <person name="Mondo S."/>
            <person name="Nolan M."/>
            <person name="Ohm R."/>
            <person name="Pangilinan J."/>
            <person name="Park H.-J."/>
            <person name="Ramirez L."/>
            <person name="Alfaro M."/>
            <person name="Sun H."/>
            <person name="Tritt A."/>
            <person name="Yoshinaga Y."/>
            <person name="Zwiers L.-H."/>
            <person name="Turgeon B."/>
            <person name="Goodwin S."/>
            <person name="Spatafora J."/>
            <person name="Crous P."/>
            <person name="Grigoriev I."/>
        </authorList>
    </citation>
    <scope>NUCLEOTIDE SEQUENCE</scope>
    <source>
        <strain evidence="2">CBS 123094</strain>
    </source>
</reference>
<dbReference type="OrthoDB" id="3520229at2759"/>
<evidence type="ECO:0000313" key="3">
    <source>
        <dbReference type="Proteomes" id="UP000799779"/>
    </source>
</evidence>
<protein>
    <submittedName>
        <fullName evidence="2">Uncharacterized protein</fullName>
    </submittedName>
</protein>
<gene>
    <name evidence="2" type="ORF">P154DRAFT_521685</name>
</gene>
<keyword evidence="3" id="KW-1185">Reference proteome</keyword>
<dbReference type="AlphaFoldDB" id="A0A6A5WLK7"/>
<proteinExistence type="predicted"/>
<evidence type="ECO:0000256" key="1">
    <source>
        <dbReference type="SAM" id="MobiDB-lite"/>
    </source>
</evidence>
<feature type="region of interest" description="Disordered" evidence="1">
    <location>
        <begin position="104"/>
        <end position="139"/>
    </location>
</feature>
<dbReference type="Proteomes" id="UP000799779">
    <property type="component" value="Unassembled WGS sequence"/>
</dbReference>
<organism evidence="2 3">
    <name type="scientific">Amniculicola lignicola CBS 123094</name>
    <dbReference type="NCBI Taxonomy" id="1392246"/>
    <lineage>
        <taxon>Eukaryota</taxon>
        <taxon>Fungi</taxon>
        <taxon>Dikarya</taxon>
        <taxon>Ascomycota</taxon>
        <taxon>Pezizomycotina</taxon>
        <taxon>Dothideomycetes</taxon>
        <taxon>Pleosporomycetidae</taxon>
        <taxon>Pleosporales</taxon>
        <taxon>Amniculicolaceae</taxon>
        <taxon>Amniculicola</taxon>
    </lineage>
</organism>
<accession>A0A6A5WLK7</accession>
<name>A0A6A5WLK7_9PLEO</name>